<name>A0AAJ8BZ93_ASPNG</name>
<dbReference type="GeneID" id="84590709"/>
<reference evidence="2" key="2">
    <citation type="submission" date="2025-08" db="UniProtKB">
        <authorList>
            <consortium name="RefSeq"/>
        </authorList>
    </citation>
    <scope>IDENTIFICATION</scope>
</reference>
<dbReference type="AlphaFoldDB" id="A0AAJ8BZ93"/>
<feature type="region of interest" description="Disordered" evidence="1">
    <location>
        <begin position="67"/>
        <end position="94"/>
    </location>
</feature>
<protein>
    <submittedName>
        <fullName evidence="2">Uncharacterized protein</fullName>
    </submittedName>
</protein>
<gene>
    <name evidence="2" type="ORF">An03g04200</name>
</gene>
<dbReference type="RefSeq" id="XP_059605231.1">
    <property type="nucleotide sequence ID" value="XM_059747060.1"/>
</dbReference>
<reference evidence="2" key="1">
    <citation type="submission" date="2025-02" db="EMBL/GenBank/DDBJ databases">
        <authorList>
            <consortium name="NCBI Genome Project"/>
        </authorList>
    </citation>
    <scope>NUCLEOTIDE SEQUENCE</scope>
</reference>
<accession>A0AAJ8BZ93</accession>
<dbReference type="KEGG" id="ang:An03g04200"/>
<sequence length="154" mass="16724">MDVFLSLPAKKWRGITVKIGRAVNTTMVSKEWTGFQIPGARSRRTSTRGVWPQSQNRKAAAISFAHREMRSQSETPGVDHHLQRPGNRSRTDGAARPLGLPFAPQVLAVGQHHWLPILIGADCPPLQQAANSLTGSSRDVQAGLTFGQPLSVQG</sequence>
<proteinExistence type="predicted"/>
<evidence type="ECO:0000313" key="2">
    <source>
        <dbReference type="RefSeq" id="XP_059605231.1"/>
    </source>
</evidence>
<organism evidence="2">
    <name type="scientific">Aspergillus niger</name>
    <dbReference type="NCBI Taxonomy" id="5061"/>
    <lineage>
        <taxon>Eukaryota</taxon>
        <taxon>Fungi</taxon>
        <taxon>Dikarya</taxon>
        <taxon>Ascomycota</taxon>
        <taxon>Pezizomycotina</taxon>
        <taxon>Eurotiomycetes</taxon>
        <taxon>Eurotiomycetidae</taxon>
        <taxon>Eurotiales</taxon>
        <taxon>Aspergillaceae</taxon>
        <taxon>Aspergillus</taxon>
        <taxon>Aspergillus subgen. Circumdati</taxon>
    </lineage>
</organism>
<evidence type="ECO:0000256" key="1">
    <source>
        <dbReference type="SAM" id="MobiDB-lite"/>
    </source>
</evidence>
<feature type="compositionally biased region" description="Basic and acidic residues" evidence="1">
    <location>
        <begin position="67"/>
        <end position="82"/>
    </location>
</feature>
<dbReference type="VEuPathDB" id="FungiDB:An03g04200"/>